<evidence type="ECO:0000313" key="2">
    <source>
        <dbReference type="Proteomes" id="UP000053557"/>
    </source>
</evidence>
<evidence type="ECO:0000313" key="1">
    <source>
        <dbReference type="EMBL" id="KUO94929.1"/>
    </source>
</evidence>
<accession>A0A101XP84</accession>
<dbReference type="SUPFAM" id="SSF54285">
    <property type="entry name" value="MoaD/ThiS"/>
    <property type="match status" value="1"/>
</dbReference>
<comment type="caution">
    <text evidence="1">The sequence shown here is derived from an EMBL/GenBank/DDBJ whole genome shotgun (WGS) entry which is preliminary data.</text>
</comment>
<dbReference type="Pfam" id="PF02597">
    <property type="entry name" value="ThiS"/>
    <property type="match status" value="1"/>
</dbReference>
<dbReference type="CDD" id="cd00565">
    <property type="entry name" value="Ubl_ThiS"/>
    <property type="match status" value="1"/>
</dbReference>
<evidence type="ECO:0008006" key="3">
    <source>
        <dbReference type="Google" id="ProtNLM"/>
    </source>
</evidence>
<name>A0A101XP84_9BACL</name>
<keyword evidence="2" id="KW-1185">Reference proteome</keyword>
<dbReference type="InterPro" id="IPR012675">
    <property type="entry name" value="Beta-grasp_dom_sf"/>
</dbReference>
<dbReference type="AlphaFoldDB" id="A0A101XP84"/>
<dbReference type="EMBL" id="LPVJ01000065">
    <property type="protein sequence ID" value="KUO94929.1"/>
    <property type="molecule type" value="Genomic_DNA"/>
</dbReference>
<organism evidence="1 2">
    <name type="scientific">Ferroacidibacillus organovorans</name>
    <dbReference type="NCBI Taxonomy" id="1765683"/>
    <lineage>
        <taxon>Bacteria</taxon>
        <taxon>Bacillati</taxon>
        <taxon>Bacillota</taxon>
        <taxon>Bacilli</taxon>
        <taxon>Bacillales</taxon>
        <taxon>Alicyclobacillaceae</taxon>
        <taxon>Ferroacidibacillus</taxon>
    </lineage>
</organism>
<dbReference type="InterPro" id="IPR003749">
    <property type="entry name" value="ThiS/MoaD-like"/>
</dbReference>
<protein>
    <recommendedName>
        <fullName evidence="3">Thiamine biosynthesis protein ThiS</fullName>
    </recommendedName>
</protein>
<dbReference type="Gene3D" id="3.10.20.30">
    <property type="match status" value="1"/>
</dbReference>
<dbReference type="InterPro" id="IPR010035">
    <property type="entry name" value="Thi_S"/>
</dbReference>
<dbReference type="PANTHER" id="PTHR34472">
    <property type="entry name" value="SULFUR CARRIER PROTEIN THIS"/>
    <property type="match status" value="1"/>
</dbReference>
<dbReference type="Proteomes" id="UP000053557">
    <property type="component" value="Unassembled WGS sequence"/>
</dbReference>
<dbReference type="InterPro" id="IPR016155">
    <property type="entry name" value="Mopterin_synth/thiamin_S_b"/>
</dbReference>
<sequence length="66" mass="7206">MKITVNGHVRECVLETGGQLLDELKIDEPFIAIERNGDVLTRQAFSACTLEDGDVLEIIRFVGGGC</sequence>
<dbReference type="NCBIfam" id="TIGR01683">
    <property type="entry name" value="thiS"/>
    <property type="match status" value="1"/>
</dbReference>
<proteinExistence type="predicted"/>
<reference evidence="1 2" key="1">
    <citation type="submission" date="2015-12" db="EMBL/GenBank/DDBJ databases">
        <title>Draft genome sequence of Acidibacillus ferrooxidans ITV001, isolated from a chalcopyrite acid mine drainage site in Brazil.</title>
        <authorList>
            <person name="Dall'Agnol H."/>
            <person name="Nancucheo I."/>
            <person name="Johnson B."/>
            <person name="Oliveira R."/>
            <person name="Leite L."/>
            <person name="Pylro V."/>
            <person name="Nunes G.L."/>
            <person name="Tzotzos G."/>
            <person name="Fernandes G.R."/>
            <person name="Dutra J."/>
            <person name="Orellana S.C."/>
            <person name="Oliveira G."/>
        </authorList>
    </citation>
    <scope>NUCLEOTIDE SEQUENCE [LARGE SCALE GENOMIC DNA]</scope>
    <source>
        <strain evidence="2">ITV01</strain>
    </source>
</reference>
<dbReference type="PANTHER" id="PTHR34472:SF1">
    <property type="entry name" value="SULFUR CARRIER PROTEIN THIS"/>
    <property type="match status" value="1"/>
</dbReference>
<gene>
    <name evidence="1" type="ORF">ATW55_13090</name>
</gene>
<dbReference type="OrthoDB" id="9798559at2"/>
<dbReference type="RefSeq" id="WP_067719080.1">
    <property type="nucleotide sequence ID" value="NZ_LPVJ01000065.1"/>
</dbReference>